<dbReference type="Pfam" id="PF00512">
    <property type="entry name" value="HisKA"/>
    <property type="match status" value="1"/>
</dbReference>
<keyword evidence="8" id="KW-0418">Kinase</keyword>
<evidence type="ECO:0000256" key="12">
    <source>
        <dbReference type="SAM" id="Phobius"/>
    </source>
</evidence>
<feature type="transmembrane region" description="Helical" evidence="12">
    <location>
        <begin position="89"/>
        <end position="110"/>
    </location>
</feature>
<evidence type="ECO:0000256" key="2">
    <source>
        <dbReference type="ARBA" id="ARBA00004651"/>
    </source>
</evidence>
<keyword evidence="5" id="KW-0597">Phosphoprotein</keyword>
<dbReference type="InterPro" id="IPR005467">
    <property type="entry name" value="His_kinase_dom"/>
</dbReference>
<dbReference type="Pfam" id="PF02518">
    <property type="entry name" value="HATPase_c"/>
    <property type="match status" value="1"/>
</dbReference>
<feature type="transmembrane region" description="Helical" evidence="12">
    <location>
        <begin position="210"/>
        <end position="229"/>
    </location>
</feature>
<dbReference type="PROSITE" id="PS50109">
    <property type="entry name" value="HIS_KIN"/>
    <property type="match status" value="1"/>
</dbReference>
<feature type="transmembrane region" description="Helical" evidence="12">
    <location>
        <begin position="187"/>
        <end position="204"/>
    </location>
</feature>
<organism evidence="14 15">
    <name type="scientific">Microcella alkaliphila</name>
    <dbReference type="NCBI Taxonomy" id="279828"/>
    <lineage>
        <taxon>Bacteria</taxon>
        <taxon>Bacillati</taxon>
        <taxon>Actinomycetota</taxon>
        <taxon>Actinomycetes</taxon>
        <taxon>Micrococcales</taxon>
        <taxon>Microbacteriaceae</taxon>
        <taxon>Microcella</taxon>
    </lineage>
</organism>
<keyword evidence="6" id="KW-0808">Transferase</keyword>
<evidence type="ECO:0000256" key="10">
    <source>
        <dbReference type="ARBA" id="ARBA00023012"/>
    </source>
</evidence>
<accession>A0A0U5BJH5</accession>
<evidence type="ECO:0000256" key="11">
    <source>
        <dbReference type="ARBA" id="ARBA00023136"/>
    </source>
</evidence>
<keyword evidence="9 12" id="KW-1133">Transmembrane helix</keyword>
<dbReference type="PANTHER" id="PTHR43711:SF1">
    <property type="entry name" value="HISTIDINE KINASE 1"/>
    <property type="match status" value="1"/>
</dbReference>
<dbReference type="RefSeq" id="WP_096419953.1">
    <property type="nucleotide sequence ID" value="NZ_AP017315.1"/>
</dbReference>
<feature type="transmembrane region" description="Helical" evidence="12">
    <location>
        <begin position="236"/>
        <end position="259"/>
    </location>
</feature>
<evidence type="ECO:0000313" key="14">
    <source>
        <dbReference type="EMBL" id="BAU31019.1"/>
    </source>
</evidence>
<dbReference type="SUPFAM" id="SSF55874">
    <property type="entry name" value="ATPase domain of HSP90 chaperone/DNA topoisomerase II/histidine kinase"/>
    <property type="match status" value="1"/>
</dbReference>
<dbReference type="OrthoDB" id="9757990at2"/>
<dbReference type="Gene3D" id="3.30.565.10">
    <property type="entry name" value="Histidine kinase-like ATPase, C-terminal domain"/>
    <property type="match status" value="1"/>
</dbReference>
<evidence type="ECO:0000256" key="7">
    <source>
        <dbReference type="ARBA" id="ARBA00022692"/>
    </source>
</evidence>
<feature type="transmembrane region" description="Helical" evidence="12">
    <location>
        <begin position="122"/>
        <end position="148"/>
    </location>
</feature>
<dbReference type="CDD" id="cd00082">
    <property type="entry name" value="HisKA"/>
    <property type="match status" value="1"/>
</dbReference>
<feature type="transmembrane region" description="Helical" evidence="12">
    <location>
        <begin position="154"/>
        <end position="175"/>
    </location>
</feature>
<evidence type="ECO:0000259" key="13">
    <source>
        <dbReference type="PROSITE" id="PS50109"/>
    </source>
</evidence>
<dbReference type="GO" id="GO:0005886">
    <property type="term" value="C:plasma membrane"/>
    <property type="evidence" value="ECO:0007669"/>
    <property type="project" value="UniProtKB-SubCell"/>
</dbReference>
<feature type="domain" description="Histidine kinase" evidence="13">
    <location>
        <begin position="441"/>
        <end position="660"/>
    </location>
</feature>
<evidence type="ECO:0000256" key="9">
    <source>
        <dbReference type="ARBA" id="ARBA00022989"/>
    </source>
</evidence>
<keyword evidence="11 12" id="KW-0472">Membrane</keyword>
<evidence type="ECO:0000313" key="15">
    <source>
        <dbReference type="Proteomes" id="UP000218965"/>
    </source>
</evidence>
<dbReference type="EMBL" id="AP017315">
    <property type="protein sequence ID" value="BAU31019.1"/>
    <property type="molecule type" value="Genomic_DNA"/>
</dbReference>
<keyword evidence="10" id="KW-0902">Two-component regulatory system</keyword>
<comment type="catalytic activity">
    <reaction evidence="1">
        <text>ATP + protein L-histidine = ADP + protein N-phospho-L-histidine.</text>
        <dbReference type="EC" id="2.7.13.3"/>
    </reaction>
</comment>
<dbReference type="InterPro" id="IPR007895">
    <property type="entry name" value="MASE1"/>
</dbReference>
<reference evidence="14 15" key="2">
    <citation type="submission" date="2016-01" db="EMBL/GenBank/DDBJ databases">
        <title>Microcella alkaliphila JAM AC0309 whole genome shotgun sequence.</title>
        <authorList>
            <person name="Kurata A."/>
            <person name="Hirose Y."/>
            <person name="Kishimoto N."/>
            <person name="Kobayashi T."/>
        </authorList>
    </citation>
    <scope>NUCLEOTIDE SEQUENCE [LARGE SCALE GENOMIC DNA]</scope>
    <source>
        <strain evidence="14 15">JAM AC0309</strain>
    </source>
</reference>
<gene>
    <name evidence="14" type="ORF">MalAC0309_0140</name>
</gene>
<evidence type="ECO:0000256" key="3">
    <source>
        <dbReference type="ARBA" id="ARBA00012438"/>
    </source>
</evidence>
<dbReference type="SUPFAM" id="SSF47384">
    <property type="entry name" value="Homodimeric domain of signal transducing histidine kinase"/>
    <property type="match status" value="1"/>
</dbReference>
<dbReference type="Proteomes" id="UP000218965">
    <property type="component" value="Chromosome"/>
</dbReference>
<dbReference type="InterPro" id="IPR004358">
    <property type="entry name" value="Sig_transdc_His_kin-like_C"/>
</dbReference>
<sequence length="678" mass="71847">MAFTTAVGFGRPAARRTVVATLIVLAGIISYFSVELRPAGAAIAAWWPAAGLGAAALLVSRGTRLLAATGILFAAMAANTLAGREWGLTVGYGIGNAVEAWVVAWILTRGRAAARLDGVSDIARFLVACIVGSGVFSAIGGVTAFIVADRPLEVAFFSLLASHFSALVVVLPLFVLSPRTHGRVHPVEVVAQVAVLALITWFVFSPTSDLPIAYLPLIALLWAAFRLPAVVVAAEILVLATAATILTVLGGGPFAPFIATGERTTVLLLQGFLIVHALAALFVSGARNDWGRALVRVEAQEELLRGGIVNAESGIVIAEHTDDSRLVIRGINRAALAALGLESAPPEWFEAGIPLVPGQPVLGNRGLDALLRSGEAGEAELTRDDRRFDAQVSTRPLSRGTAIVTIVMSDVTRRQEREDAVVQSLVRLRDLNQQKDDFIASVSHELRTPVTAIMGFSEQLADEALGAQAQQAADVIDRNARRLADVIEDVLELSRLTGSATIRRAASEFDLRDLIELAAEDARGLYPARQIVIETSLPDEPVPVVLVRQDVQRVIANLLSNAVKFSPVGGTVTVGLGPAGDGVEITIGDRGPGIPAEHLPHVWERFYRIQDESHRDAPGTGLGLPIVKALVDERLRGRITLEPQPTGTGTLARVLLPRETFPAPPTASVPVMPQASGE</sequence>
<feature type="transmembrane region" description="Helical" evidence="12">
    <location>
        <begin position="65"/>
        <end position="83"/>
    </location>
</feature>
<protein>
    <recommendedName>
        <fullName evidence="3">histidine kinase</fullName>
        <ecNumber evidence="3">2.7.13.3</ecNumber>
    </recommendedName>
</protein>
<evidence type="ECO:0000256" key="1">
    <source>
        <dbReference type="ARBA" id="ARBA00000085"/>
    </source>
</evidence>
<dbReference type="Gene3D" id="1.10.287.130">
    <property type="match status" value="1"/>
</dbReference>
<evidence type="ECO:0000256" key="6">
    <source>
        <dbReference type="ARBA" id="ARBA00022679"/>
    </source>
</evidence>
<keyword evidence="4" id="KW-1003">Cell membrane</keyword>
<dbReference type="KEGG" id="malk:MalAC0309_0140"/>
<evidence type="ECO:0000256" key="4">
    <source>
        <dbReference type="ARBA" id="ARBA00022475"/>
    </source>
</evidence>
<dbReference type="SMART" id="SM00388">
    <property type="entry name" value="HisKA"/>
    <property type="match status" value="1"/>
</dbReference>
<proteinExistence type="predicted"/>
<dbReference type="Pfam" id="PF05231">
    <property type="entry name" value="MASE1"/>
    <property type="match status" value="1"/>
</dbReference>
<dbReference type="FunFam" id="1.10.287.130:FF:000001">
    <property type="entry name" value="Two-component sensor histidine kinase"/>
    <property type="match status" value="1"/>
</dbReference>
<feature type="transmembrane region" description="Helical" evidence="12">
    <location>
        <begin position="17"/>
        <end position="34"/>
    </location>
</feature>
<feature type="transmembrane region" description="Helical" evidence="12">
    <location>
        <begin position="265"/>
        <end position="286"/>
    </location>
</feature>
<feature type="transmembrane region" description="Helical" evidence="12">
    <location>
        <begin position="40"/>
        <end position="58"/>
    </location>
</feature>
<dbReference type="SMART" id="SM00387">
    <property type="entry name" value="HATPase_c"/>
    <property type="match status" value="1"/>
</dbReference>
<reference evidence="15" key="1">
    <citation type="submission" date="2015-12" db="EMBL/GenBank/DDBJ databases">
        <authorList>
            <person name="Shamseldin A."/>
            <person name="Moawad H."/>
            <person name="Abd El-Rahim W.M."/>
            <person name="Sadowsky M.J."/>
        </authorList>
    </citation>
    <scope>NUCLEOTIDE SEQUENCE [LARGE SCALE GENOMIC DNA]</scope>
    <source>
        <strain evidence="15">JAM AC0309</strain>
    </source>
</reference>
<dbReference type="InterPro" id="IPR003661">
    <property type="entry name" value="HisK_dim/P_dom"/>
</dbReference>
<dbReference type="InterPro" id="IPR036097">
    <property type="entry name" value="HisK_dim/P_sf"/>
</dbReference>
<evidence type="ECO:0000256" key="8">
    <source>
        <dbReference type="ARBA" id="ARBA00022777"/>
    </source>
</evidence>
<keyword evidence="7 12" id="KW-0812">Transmembrane</keyword>
<dbReference type="GO" id="GO:0000155">
    <property type="term" value="F:phosphorelay sensor kinase activity"/>
    <property type="evidence" value="ECO:0007669"/>
    <property type="project" value="InterPro"/>
</dbReference>
<dbReference type="AlphaFoldDB" id="A0A0U5BJH5"/>
<dbReference type="EC" id="2.7.13.3" evidence="3"/>
<dbReference type="CDD" id="cd00075">
    <property type="entry name" value="HATPase"/>
    <property type="match status" value="1"/>
</dbReference>
<dbReference type="PANTHER" id="PTHR43711">
    <property type="entry name" value="TWO-COMPONENT HISTIDINE KINASE"/>
    <property type="match status" value="1"/>
</dbReference>
<evidence type="ECO:0000256" key="5">
    <source>
        <dbReference type="ARBA" id="ARBA00022553"/>
    </source>
</evidence>
<dbReference type="InterPro" id="IPR036890">
    <property type="entry name" value="HATPase_C_sf"/>
</dbReference>
<name>A0A0U5BJH5_9MICO</name>
<dbReference type="InterPro" id="IPR050736">
    <property type="entry name" value="Sensor_HK_Regulatory"/>
</dbReference>
<dbReference type="PRINTS" id="PR00344">
    <property type="entry name" value="BCTRLSENSOR"/>
</dbReference>
<dbReference type="InterPro" id="IPR003594">
    <property type="entry name" value="HATPase_dom"/>
</dbReference>
<comment type="subcellular location">
    <subcellularLocation>
        <location evidence="2">Cell membrane</location>
        <topology evidence="2">Multi-pass membrane protein</topology>
    </subcellularLocation>
</comment>